<comment type="cofactor">
    <cofactor evidence="1">
        <name>FMN</name>
        <dbReference type="ChEBI" id="CHEBI:58210"/>
    </cofactor>
</comment>
<keyword evidence="2 7" id="KW-0285">Flavoprotein</keyword>
<dbReference type="InterPro" id="IPR000262">
    <property type="entry name" value="FMN-dep_DH"/>
</dbReference>
<dbReference type="EMBL" id="CP000249">
    <property type="protein sequence ID" value="ABD11830.1"/>
    <property type="molecule type" value="Genomic_DNA"/>
</dbReference>
<sequence length="348" mass="36783">MTALTLGDYENLARARLDRLVWDFCAGGAGEERTLTANMAAFDDVRLRPTVLRGASDPDIATRIFGDRWAAPLAVAPMAFHTLAHPDGELATVRAATSVGMPVVVSTMAGRRFEELVSAAGSPLWLQVYCFRDRFRTQRLIEHGERAGMNALVLTVDAPRLGRRLRDVRNDFRLPPGIMPVNLDGDGFSSPAAHASAELDPTLDWSVIDWLRSISSLPLLVKGILTASDAERAVRAGVDGIVVSNHGGRQLDGVPATFEVLPEIVAAVAGSCPVLVDGGIRRGRDVLACLAVGAAAVLVGRPVLHGLAVGGQEGAAHVLGILIEELTDAMTLTGTPSLADIHPGLIGH</sequence>
<dbReference type="InterPro" id="IPR008259">
    <property type="entry name" value="FMN_hydac_DH_AS"/>
</dbReference>
<dbReference type="PhylomeDB" id="Q2JA62"/>
<dbReference type="GO" id="GO:0016614">
    <property type="term" value="F:oxidoreductase activity, acting on CH-OH group of donors"/>
    <property type="evidence" value="ECO:0007669"/>
    <property type="project" value="UniProtKB-ARBA"/>
</dbReference>
<keyword evidence="4" id="KW-0560">Oxidoreductase</keyword>
<name>Q2JA62_FRACC</name>
<dbReference type="CDD" id="cd02809">
    <property type="entry name" value="alpha_hydroxyacid_oxid_FMN"/>
    <property type="match status" value="1"/>
</dbReference>
<evidence type="ECO:0000313" key="9">
    <source>
        <dbReference type="EMBL" id="ABD11830.1"/>
    </source>
</evidence>
<evidence type="ECO:0000256" key="2">
    <source>
        <dbReference type="ARBA" id="ARBA00022630"/>
    </source>
</evidence>
<evidence type="ECO:0000256" key="6">
    <source>
        <dbReference type="PIRSR" id="PIRSR000138-1"/>
    </source>
</evidence>
<feature type="binding site" evidence="7">
    <location>
        <position position="246"/>
    </location>
    <ligand>
        <name>glyoxylate</name>
        <dbReference type="ChEBI" id="CHEBI:36655"/>
    </ligand>
</feature>
<dbReference type="STRING" id="106370.Francci3_2463"/>
<feature type="domain" description="FMN hydroxy acid dehydrogenase" evidence="8">
    <location>
        <begin position="1"/>
        <end position="348"/>
    </location>
</feature>
<dbReference type="OrthoDB" id="9770452at2"/>
<dbReference type="InterPro" id="IPR037396">
    <property type="entry name" value="FMN_HAD"/>
</dbReference>
<gene>
    <name evidence="9" type="ordered locus">Francci3_2463</name>
</gene>
<feature type="binding site" evidence="7">
    <location>
        <position position="155"/>
    </location>
    <ligand>
        <name>FMN</name>
        <dbReference type="ChEBI" id="CHEBI:58210"/>
    </ligand>
</feature>
<accession>Q2JA62</accession>
<feature type="binding site" evidence="7">
    <location>
        <position position="249"/>
    </location>
    <ligand>
        <name>glyoxylate</name>
        <dbReference type="ChEBI" id="CHEBI:36655"/>
    </ligand>
</feature>
<comment type="similarity">
    <text evidence="5">Belongs to the FMN-dependent alpha-hydroxy acid dehydrogenase family.</text>
</comment>
<feature type="active site" description="Proton acceptor" evidence="6">
    <location>
        <position position="246"/>
    </location>
</feature>
<keyword evidence="10" id="KW-1185">Reference proteome</keyword>
<dbReference type="InterPro" id="IPR012133">
    <property type="entry name" value="Alpha-hydoxy_acid_DH_FMN"/>
</dbReference>
<feature type="binding site" evidence="7">
    <location>
        <position position="129"/>
    </location>
    <ligand>
        <name>glyoxylate</name>
        <dbReference type="ChEBI" id="CHEBI:36655"/>
    </ligand>
</feature>
<reference evidence="9 10" key="1">
    <citation type="journal article" date="2007" name="Genome Res.">
        <title>Genome characteristics of facultatively symbiotic Frankia sp. strains reflect host range and host plant biogeography.</title>
        <authorList>
            <person name="Normand P."/>
            <person name="Lapierre P."/>
            <person name="Tisa L.S."/>
            <person name="Gogarten J.P."/>
            <person name="Alloisio N."/>
            <person name="Bagnarol E."/>
            <person name="Bassi C.A."/>
            <person name="Berry A.M."/>
            <person name="Bickhart D.M."/>
            <person name="Choisne N."/>
            <person name="Couloux A."/>
            <person name="Cournoyer B."/>
            <person name="Cruveiller S."/>
            <person name="Daubin V."/>
            <person name="Demange N."/>
            <person name="Francino M.P."/>
            <person name="Goltsman E."/>
            <person name="Huang Y."/>
            <person name="Kopp O.R."/>
            <person name="Labarre L."/>
            <person name="Lapidus A."/>
            <person name="Lavire C."/>
            <person name="Marechal J."/>
            <person name="Martinez M."/>
            <person name="Mastronunzio J.E."/>
            <person name="Mullin B.C."/>
            <person name="Niemann J."/>
            <person name="Pujic P."/>
            <person name="Rawnsley T."/>
            <person name="Rouy Z."/>
            <person name="Schenowitz C."/>
            <person name="Sellstedt A."/>
            <person name="Tavares F."/>
            <person name="Tomkins J.P."/>
            <person name="Vallenet D."/>
            <person name="Valverde C."/>
            <person name="Wall L.G."/>
            <person name="Wang Y."/>
            <person name="Medigue C."/>
            <person name="Benson D.R."/>
        </authorList>
    </citation>
    <scope>NUCLEOTIDE SEQUENCE [LARGE SCALE GENOMIC DNA]</scope>
    <source>
        <strain evidence="10">DSM 45818 / CECT 9043 / CcI3</strain>
    </source>
</reference>
<dbReference type="Pfam" id="PF01070">
    <property type="entry name" value="FMN_dh"/>
    <property type="match status" value="1"/>
</dbReference>
<dbReference type="SUPFAM" id="SSF51395">
    <property type="entry name" value="FMN-linked oxidoreductases"/>
    <property type="match status" value="1"/>
</dbReference>
<feature type="binding site" evidence="7">
    <location>
        <begin position="300"/>
        <end position="301"/>
    </location>
    <ligand>
        <name>FMN</name>
        <dbReference type="ChEBI" id="CHEBI:58210"/>
    </ligand>
</feature>
<evidence type="ECO:0000256" key="7">
    <source>
        <dbReference type="PIRSR" id="PIRSR000138-2"/>
    </source>
</evidence>
<dbReference type="HOGENOM" id="CLU_020639_0_0_11"/>
<feature type="binding site" evidence="7">
    <location>
        <position position="244"/>
    </location>
    <ligand>
        <name>FMN</name>
        <dbReference type="ChEBI" id="CHEBI:58210"/>
    </ligand>
</feature>
<protein>
    <submittedName>
        <fullName evidence="9">FMN-dependent alpha-hydroxy acid dehydrogenase</fullName>
    </submittedName>
</protein>
<dbReference type="PANTHER" id="PTHR10578">
    <property type="entry name" value="S -2-HYDROXY-ACID OXIDASE-RELATED"/>
    <property type="match status" value="1"/>
</dbReference>
<dbReference type="FunFam" id="3.20.20.70:FF:000029">
    <property type="entry name" value="L-lactate dehydrogenase"/>
    <property type="match status" value="1"/>
</dbReference>
<organism evidence="9 10">
    <name type="scientific">Frankia casuarinae (strain DSM 45818 / CECT 9043 / HFP020203 / CcI3)</name>
    <dbReference type="NCBI Taxonomy" id="106370"/>
    <lineage>
        <taxon>Bacteria</taxon>
        <taxon>Bacillati</taxon>
        <taxon>Actinomycetota</taxon>
        <taxon>Actinomycetes</taxon>
        <taxon>Frankiales</taxon>
        <taxon>Frankiaceae</taxon>
        <taxon>Frankia</taxon>
    </lineage>
</organism>
<dbReference type="RefSeq" id="WP_011436875.1">
    <property type="nucleotide sequence ID" value="NC_007777.1"/>
</dbReference>
<keyword evidence="3 7" id="KW-0288">FMN</keyword>
<feature type="binding site" evidence="7">
    <location>
        <begin position="277"/>
        <end position="281"/>
    </location>
    <ligand>
        <name>FMN</name>
        <dbReference type="ChEBI" id="CHEBI:58210"/>
    </ligand>
</feature>
<feature type="binding site" evidence="7">
    <location>
        <position position="164"/>
    </location>
    <ligand>
        <name>glyoxylate</name>
        <dbReference type="ChEBI" id="CHEBI:36655"/>
    </ligand>
</feature>
<feature type="binding site" evidence="7">
    <location>
        <position position="106"/>
    </location>
    <ligand>
        <name>FMN</name>
        <dbReference type="ChEBI" id="CHEBI:58210"/>
    </ligand>
</feature>
<feature type="binding site" evidence="7">
    <location>
        <position position="222"/>
    </location>
    <ligand>
        <name>FMN</name>
        <dbReference type="ChEBI" id="CHEBI:58210"/>
    </ligand>
</feature>
<dbReference type="KEGG" id="fra:Francci3_2463"/>
<evidence type="ECO:0000256" key="1">
    <source>
        <dbReference type="ARBA" id="ARBA00001917"/>
    </source>
</evidence>
<dbReference type="GO" id="GO:0010181">
    <property type="term" value="F:FMN binding"/>
    <property type="evidence" value="ECO:0007669"/>
    <property type="project" value="InterPro"/>
</dbReference>
<dbReference type="PROSITE" id="PS00557">
    <property type="entry name" value="FMN_HYDROXY_ACID_DH_1"/>
    <property type="match status" value="1"/>
</dbReference>
<evidence type="ECO:0000313" key="10">
    <source>
        <dbReference type="Proteomes" id="UP000001937"/>
    </source>
</evidence>
<dbReference type="Gene3D" id="3.20.20.70">
    <property type="entry name" value="Aldolase class I"/>
    <property type="match status" value="1"/>
</dbReference>
<evidence type="ECO:0000259" key="8">
    <source>
        <dbReference type="PROSITE" id="PS51349"/>
    </source>
</evidence>
<feature type="binding site" evidence="7">
    <location>
        <begin position="77"/>
        <end position="79"/>
    </location>
    <ligand>
        <name>FMN</name>
        <dbReference type="ChEBI" id="CHEBI:58210"/>
    </ligand>
</feature>
<dbReference type="AlphaFoldDB" id="Q2JA62"/>
<dbReference type="PROSITE" id="PS51349">
    <property type="entry name" value="FMN_HYDROXY_ACID_DH_2"/>
    <property type="match status" value="1"/>
</dbReference>
<dbReference type="Proteomes" id="UP000001937">
    <property type="component" value="Chromosome"/>
</dbReference>
<dbReference type="PIRSF" id="PIRSF000138">
    <property type="entry name" value="Al-hdrx_acd_dh"/>
    <property type="match status" value="1"/>
</dbReference>
<evidence type="ECO:0000256" key="5">
    <source>
        <dbReference type="ARBA" id="ARBA00024042"/>
    </source>
</evidence>
<dbReference type="eggNOG" id="COG1304">
    <property type="taxonomic scope" value="Bacteria"/>
</dbReference>
<evidence type="ECO:0000256" key="4">
    <source>
        <dbReference type="ARBA" id="ARBA00023002"/>
    </source>
</evidence>
<dbReference type="PANTHER" id="PTHR10578:SF107">
    <property type="entry name" value="2-HYDROXYACID OXIDASE 1"/>
    <property type="match status" value="1"/>
</dbReference>
<proteinExistence type="inferred from homology"/>
<dbReference type="InterPro" id="IPR013785">
    <property type="entry name" value="Aldolase_TIM"/>
</dbReference>
<feature type="binding site" evidence="7">
    <location>
        <position position="127"/>
    </location>
    <ligand>
        <name>FMN</name>
        <dbReference type="ChEBI" id="CHEBI:58210"/>
    </ligand>
</feature>
<evidence type="ECO:0000256" key="3">
    <source>
        <dbReference type="ARBA" id="ARBA00022643"/>
    </source>
</evidence>